<gene>
    <name evidence="2" type="ORF">SAMN05444320_109240</name>
</gene>
<dbReference type="AlphaFoldDB" id="A0A1M5KE70"/>
<reference evidence="2 3" key="1">
    <citation type="submission" date="2016-11" db="EMBL/GenBank/DDBJ databases">
        <authorList>
            <person name="Jaros S."/>
            <person name="Januszkiewicz K."/>
            <person name="Wedrychowicz H."/>
        </authorList>
    </citation>
    <scope>NUCLEOTIDE SEQUENCE [LARGE SCALE GENOMIC DNA]</scope>
    <source>
        <strain evidence="2 3">DSM 44523</strain>
    </source>
</reference>
<proteinExistence type="predicted"/>
<dbReference type="InterPro" id="IPR013154">
    <property type="entry name" value="ADH-like_N"/>
</dbReference>
<dbReference type="STRING" id="2017.SAMN05444320_109240"/>
<dbReference type="PANTHER" id="PTHR43677:SF4">
    <property type="entry name" value="QUINONE OXIDOREDUCTASE-LIKE PROTEIN 2"/>
    <property type="match status" value="1"/>
</dbReference>
<dbReference type="InterPro" id="IPR051397">
    <property type="entry name" value="Zn-ADH-like_protein"/>
</dbReference>
<dbReference type="SUPFAM" id="SSF51735">
    <property type="entry name" value="NAD(P)-binding Rossmann-fold domains"/>
    <property type="match status" value="1"/>
</dbReference>
<evidence type="ECO:0000259" key="1">
    <source>
        <dbReference type="SMART" id="SM00829"/>
    </source>
</evidence>
<dbReference type="Gene3D" id="3.90.180.10">
    <property type="entry name" value="Medium-chain alcohol dehydrogenases, catalytic domain"/>
    <property type="match status" value="1"/>
</dbReference>
<evidence type="ECO:0000313" key="2">
    <source>
        <dbReference type="EMBL" id="SHG51047.1"/>
    </source>
</evidence>
<dbReference type="PROSITE" id="PS01162">
    <property type="entry name" value="QOR_ZETA_CRYSTAL"/>
    <property type="match status" value="1"/>
</dbReference>
<dbReference type="Proteomes" id="UP000184501">
    <property type="component" value="Unassembled WGS sequence"/>
</dbReference>
<protein>
    <submittedName>
        <fullName evidence="2">NADPH2:quinone reductase</fullName>
    </submittedName>
</protein>
<dbReference type="GO" id="GO:0016491">
    <property type="term" value="F:oxidoreductase activity"/>
    <property type="evidence" value="ECO:0007669"/>
    <property type="project" value="InterPro"/>
</dbReference>
<dbReference type="InterPro" id="IPR002364">
    <property type="entry name" value="Quin_OxRdtase/zeta-crystal_CS"/>
</dbReference>
<keyword evidence="3" id="KW-1185">Reference proteome</keyword>
<dbReference type="SUPFAM" id="SSF50129">
    <property type="entry name" value="GroES-like"/>
    <property type="match status" value="1"/>
</dbReference>
<organism evidence="2 3">
    <name type="scientific">Streptoalloteichus hindustanus</name>
    <dbReference type="NCBI Taxonomy" id="2017"/>
    <lineage>
        <taxon>Bacteria</taxon>
        <taxon>Bacillati</taxon>
        <taxon>Actinomycetota</taxon>
        <taxon>Actinomycetes</taxon>
        <taxon>Pseudonocardiales</taxon>
        <taxon>Pseudonocardiaceae</taxon>
        <taxon>Streptoalloteichus</taxon>
    </lineage>
</organism>
<dbReference type="InterPro" id="IPR020843">
    <property type="entry name" value="ER"/>
</dbReference>
<dbReference type="Pfam" id="PF13602">
    <property type="entry name" value="ADH_zinc_N_2"/>
    <property type="match status" value="1"/>
</dbReference>
<dbReference type="CDD" id="cd08273">
    <property type="entry name" value="MDR8"/>
    <property type="match status" value="1"/>
</dbReference>
<accession>A0A1M5KE70</accession>
<sequence length="339" mass="35567">MRSTEVVMTGPGGPEVLATRERVVGEPGRGRVLVRTEAAGIAFAEVQMLRGRYLGQPRFPFVPGYDLVGRVVAVGAGVDGALLGRRVAAMTRFGAWAEVVEVPARRLAPVPEDVDAGDAVALVTNGVTAWQMVHRVARVQAGHTVLVQGASGGVGTLLAQLARSAGARVIGTASAGKHDVLRDLGAEPVDYRNADVASAVRRLAPSGLDAVFDHVGGPGLRSLWPLLRRGGTLVSYGSESTLEDDSHPLLPYLPLAGRVLTWALLPNGRRARLYYVRPTATFRSDLAEVIALFRDGKLDARVAHRLPLDRAAEALGLLVGGGVAGKVVLQARAGADNAS</sequence>
<dbReference type="RefSeq" id="WP_234995920.1">
    <property type="nucleotide sequence ID" value="NZ_FQVN01000009.1"/>
</dbReference>
<dbReference type="Gene3D" id="3.40.50.720">
    <property type="entry name" value="NAD(P)-binding Rossmann-like Domain"/>
    <property type="match status" value="1"/>
</dbReference>
<dbReference type="PANTHER" id="PTHR43677">
    <property type="entry name" value="SHORT-CHAIN DEHYDROGENASE/REDUCTASE"/>
    <property type="match status" value="1"/>
</dbReference>
<dbReference type="Pfam" id="PF08240">
    <property type="entry name" value="ADH_N"/>
    <property type="match status" value="1"/>
</dbReference>
<name>A0A1M5KE70_STRHI</name>
<dbReference type="InterPro" id="IPR036291">
    <property type="entry name" value="NAD(P)-bd_dom_sf"/>
</dbReference>
<dbReference type="InterPro" id="IPR011032">
    <property type="entry name" value="GroES-like_sf"/>
</dbReference>
<dbReference type="EMBL" id="FQVN01000009">
    <property type="protein sequence ID" value="SHG51047.1"/>
    <property type="molecule type" value="Genomic_DNA"/>
</dbReference>
<evidence type="ECO:0000313" key="3">
    <source>
        <dbReference type="Proteomes" id="UP000184501"/>
    </source>
</evidence>
<dbReference type="GO" id="GO:0008270">
    <property type="term" value="F:zinc ion binding"/>
    <property type="evidence" value="ECO:0007669"/>
    <property type="project" value="InterPro"/>
</dbReference>
<feature type="domain" description="Enoyl reductase (ER)" evidence="1">
    <location>
        <begin position="12"/>
        <end position="329"/>
    </location>
</feature>
<dbReference type="SMART" id="SM00829">
    <property type="entry name" value="PKS_ER"/>
    <property type="match status" value="1"/>
</dbReference>